<comment type="caution">
    <text evidence="1">The sequence shown here is derived from an EMBL/GenBank/DDBJ whole genome shotgun (WGS) entry which is preliminary data.</text>
</comment>
<evidence type="ECO:0000313" key="1">
    <source>
        <dbReference type="EMBL" id="GAA4666184.1"/>
    </source>
</evidence>
<dbReference type="Proteomes" id="UP001501699">
    <property type="component" value="Unassembled WGS sequence"/>
</dbReference>
<protein>
    <submittedName>
        <fullName evidence="1">Uncharacterized protein</fullName>
    </submittedName>
</protein>
<organism evidence="1 2">
    <name type="scientific">Bartonella pachyuromydis</name>
    <dbReference type="NCBI Taxonomy" id="931097"/>
    <lineage>
        <taxon>Bacteria</taxon>
        <taxon>Pseudomonadati</taxon>
        <taxon>Pseudomonadota</taxon>
        <taxon>Alphaproteobacteria</taxon>
        <taxon>Hyphomicrobiales</taxon>
        <taxon>Bartonellaceae</taxon>
        <taxon>Bartonella</taxon>
    </lineage>
</organism>
<reference evidence="2" key="1">
    <citation type="journal article" date="2019" name="Int. J. Syst. Evol. Microbiol.">
        <title>The Global Catalogue of Microorganisms (GCM) 10K type strain sequencing project: providing services to taxonomists for standard genome sequencing and annotation.</title>
        <authorList>
            <consortium name="The Broad Institute Genomics Platform"/>
            <consortium name="The Broad Institute Genome Sequencing Center for Infectious Disease"/>
            <person name="Wu L."/>
            <person name="Ma J."/>
        </authorList>
    </citation>
    <scope>NUCLEOTIDE SEQUENCE [LARGE SCALE GENOMIC DNA]</scope>
    <source>
        <strain evidence="2">JCM 17714</strain>
    </source>
</reference>
<accession>A0ABP8VLT9</accession>
<sequence length="83" mass="7904">MGGRAGVAGAQITSKALAAEERAAQSALAEGAERAAAKAAGEAAMKAVASKEAAKFSLGRAAKTGAIYGGIAGSGEGEGLEIL</sequence>
<gene>
    <name evidence="1" type="ORF">GCM10023262_14090</name>
</gene>
<evidence type="ECO:0000313" key="2">
    <source>
        <dbReference type="Proteomes" id="UP001501699"/>
    </source>
</evidence>
<keyword evidence="2" id="KW-1185">Reference proteome</keyword>
<dbReference type="EMBL" id="BAABJA010000012">
    <property type="protein sequence ID" value="GAA4666184.1"/>
    <property type="molecule type" value="Genomic_DNA"/>
</dbReference>
<name>A0ABP8VLT9_9HYPH</name>
<proteinExistence type="predicted"/>